<evidence type="ECO:0000256" key="1">
    <source>
        <dbReference type="SAM" id="MobiDB-lite"/>
    </source>
</evidence>
<evidence type="ECO:0000313" key="3">
    <source>
        <dbReference type="Proteomes" id="UP001586593"/>
    </source>
</evidence>
<gene>
    <name evidence="2" type="ORF">VTK73DRAFT_9706</name>
</gene>
<dbReference type="Proteomes" id="UP001586593">
    <property type="component" value="Unassembled WGS sequence"/>
</dbReference>
<name>A0ABR3XJM1_9PEZI</name>
<accession>A0ABR3XJM1</accession>
<sequence>MRRLRTKRHSSWSSCEVMGSLPEDPTTTSRPRRRDTGFPEPFCGNRNTTLPHPDAIVAPDASITADDIAVQRVLSRQRRSFLVKHKRTISHGLITPEMNRVDSAVSLESNAEPPSSLARNESVRTRHPKGSGESVSSAPDWVAYDSVELNPCKANTHRGLKQRKGILHKFVRR</sequence>
<feature type="compositionally biased region" description="Basic residues" evidence="1">
    <location>
        <begin position="1"/>
        <end position="10"/>
    </location>
</feature>
<dbReference type="EMBL" id="JAZHXJ010000084">
    <property type="protein sequence ID" value="KAL1875922.1"/>
    <property type="molecule type" value="Genomic_DNA"/>
</dbReference>
<feature type="region of interest" description="Disordered" evidence="1">
    <location>
        <begin position="105"/>
        <end position="137"/>
    </location>
</feature>
<protein>
    <submittedName>
        <fullName evidence="2">Uncharacterized protein</fullName>
    </submittedName>
</protein>
<feature type="compositionally biased region" description="Polar residues" evidence="1">
    <location>
        <begin position="106"/>
        <end position="119"/>
    </location>
</feature>
<organism evidence="2 3">
    <name type="scientific">Phialemonium thermophilum</name>
    <dbReference type="NCBI Taxonomy" id="223376"/>
    <lineage>
        <taxon>Eukaryota</taxon>
        <taxon>Fungi</taxon>
        <taxon>Dikarya</taxon>
        <taxon>Ascomycota</taxon>
        <taxon>Pezizomycotina</taxon>
        <taxon>Sordariomycetes</taxon>
        <taxon>Sordariomycetidae</taxon>
        <taxon>Cephalothecales</taxon>
        <taxon>Cephalothecaceae</taxon>
        <taxon>Phialemonium</taxon>
    </lineage>
</organism>
<feature type="region of interest" description="Disordered" evidence="1">
    <location>
        <begin position="1"/>
        <end position="51"/>
    </location>
</feature>
<reference evidence="2 3" key="1">
    <citation type="journal article" date="2024" name="Commun. Biol.">
        <title>Comparative genomic analysis of thermophilic fungi reveals convergent evolutionary adaptations and gene losses.</title>
        <authorList>
            <person name="Steindorff A.S."/>
            <person name="Aguilar-Pontes M.V."/>
            <person name="Robinson A.J."/>
            <person name="Andreopoulos B."/>
            <person name="LaButti K."/>
            <person name="Kuo A."/>
            <person name="Mondo S."/>
            <person name="Riley R."/>
            <person name="Otillar R."/>
            <person name="Haridas S."/>
            <person name="Lipzen A."/>
            <person name="Grimwood J."/>
            <person name="Schmutz J."/>
            <person name="Clum A."/>
            <person name="Reid I.D."/>
            <person name="Moisan M.C."/>
            <person name="Butler G."/>
            <person name="Nguyen T.T.M."/>
            <person name="Dewar K."/>
            <person name="Conant G."/>
            <person name="Drula E."/>
            <person name="Henrissat B."/>
            <person name="Hansel C."/>
            <person name="Singer S."/>
            <person name="Hutchinson M.I."/>
            <person name="de Vries R.P."/>
            <person name="Natvig D.O."/>
            <person name="Powell A.J."/>
            <person name="Tsang A."/>
            <person name="Grigoriev I.V."/>
        </authorList>
    </citation>
    <scope>NUCLEOTIDE SEQUENCE [LARGE SCALE GENOMIC DNA]</scope>
    <source>
        <strain evidence="2 3">ATCC 24622</strain>
    </source>
</reference>
<evidence type="ECO:0000313" key="2">
    <source>
        <dbReference type="EMBL" id="KAL1875922.1"/>
    </source>
</evidence>
<keyword evidence="3" id="KW-1185">Reference proteome</keyword>
<proteinExistence type="predicted"/>
<comment type="caution">
    <text evidence="2">The sequence shown here is derived from an EMBL/GenBank/DDBJ whole genome shotgun (WGS) entry which is preliminary data.</text>
</comment>